<comment type="caution">
    <text evidence="2">The sequence shown here is derived from an EMBL/GenBank/DDBJ whole genome shotgun (WGS) entry which is preliminary data.</text>
</comment>
<accession>A0ABP4C9L0</accession>
<sequence length="56" mass="5395">MENTEAAAGGSDGGAGWAGSWADYGADSGEGVHQTFLLEGSQGFGGCGHGDAVGAY</sequence>
<name>A0ABP4C9L0_9ACTN</name>
<dbReference type="Proteomes" id="UP001500542">
    <property type="component" value="Unassembled WGS sequence"/>
</dbReference>
<feature type="region of interest" description="Disordered" evidence="1">
    <location>
        <begin position="1"/>
        <end position="20"/>
    </location>
</feature>
<reference evidence="3" key="1">
    <citation type="journal article" date="2019" name="Int. J. Syst. Evol. Microbiol.">
        <title>The Global Catalogue of Microorganisms (GCM) 10K type strain sequencing project: providing services to taxonomists for standard genome sequencing and annotation.</title>
        <authorList>
            <consortium name="The Broad Institute Genomics Platform"/>
            <consortium name="The Broad Institute Genome Sequencing Center for Infectious Disease"/>
            <person name="Wu L."/>
            <person name="Ma J."/>
        </authorList>
    </citation>
    <scope>NUCLEOTIDE SEQUENCE [LARGE SCALE GENOMIC DNA]</scope>
    <source>
        <strain evidence="3">JCM 10977</strain>
    </source>
</reference>
<organism evidence="2 3">
    <name type="scientific">Kribbella koreensis</name>
    <dbReference type="NCBI Taxonomy" id="57909"/>
    <lineage>
        <taxon>Bacteria</taxon>
        <taxon>Bacillati</taxon>
        <taxon>Actinomycetota</taxon>
        <taxon>Actinomycetes</taxon>
        <taxon>Propionibacteriales</taxon>
        <taxon>Kribbellaceae</taxon>
        <taxon>Kribbella</taxon>
    </lineage>
</organism>
<dbReference type="EMBL" id="BAAAHK010000023">
    <property type="protein sequence ID" value="GAA0961973.1"/>
    <property type="molecule type" value="Genomic_DNA"/>
</dbReference>
<evidence type="ECO:0000313" key="3">
    <source>
        <dbReference type="Proteomes" id="UP001500542"/>
    </source>
</evidence>
<protein>
    <submittedName>
        <fullName evidence="2">Uncharacterized protein</fullName>
    </submittedName>
</protein>
<evidence type="ECO:0000313" key="2">
    <source>
        <dbReference type="EMBL" id="GAA0961973.1"/>
    </source>
</evidence>
<proteinExistence type="predicted"/>
<keyword evidence="3" id="KW-1185">Reference proteome</keyword>
<evidence type="ECO:0000256" key="1">
    <source>
        <dbReference type="SAM" id="MobiDB-lite"/>
    </source>
</evidence>
<gene>
    <name evidence="2" type="ORF">GCM10009554_79100</name>
</gene>